<feature type="domain" description="Alpha-D-phosphohexomutase alpha/beta/alpha" evidence="4">
    <location>
        <begin position="15"/>
        <end position="154"/>
    </location>
</feature>
<reference evidence="7 8" key="2">
    <citation type="submission" date="2018-06" db="EMBL/GenBank/DDBJ databases">
        <title>Metagenomic assembly of (sub)arctic Cyanobacteria and their associated microbiome from non-axenic cultures.</title>
        <authorList>
            <person name="Baurain D."/>
        </authorList>
    </citation>
    <scope>NUCLEOTIDE SEQUENCE [LARGE SCALE GENOMIC DNA]</scope>
    <source>
        <strain evidence="7">ULC027bin1</strain>
    </source>
</reference>
<comment type="similarity">
    <text evidence="2">Belongs to the phosphohexose mutase family.</text>
</comment>
<dbReference type="FunFam" id="3.40.120.10:FF:000010">
    <property type="entry name" value="phosphomannomutase/phosphoglucomutase isoform X1"/>
    <property type="match status" value="1"/>
</dbReference>
<comment type="caution">
    <text evidence="7">The sequence shown here is derived from an EMBL/GenBank/DDBJ whole genome shotgun (WGS) entry which is preliminary data.</text>
</comment>
<evidence type="ECO:0000256" key="1">
    <source>
        <dbReference type="ARBA" id="ARBA00001946"/>
    </source>
</evidence>
<dbReference type="PANTHER" id="PTHR42946">
    <property type="entry name" value="PHOSPHOHEXOSE MUTASE"/>
    <property type="match status" value="1"/>
</dbReference>
<reference evidence="8" key="1">
    <citation type="submission" date="2018-04" db="EMBL/GenBank/DDBJ databases">
        <authorList>
            <person name="Cornet L."/>
        </authorList>
    </citation>
    <scope>NUCLEOTIDE SEQUENCE [LARGE SCALE GENOMIC DNA]</scope>
</reference>
<dbReference type="InterPro" id="IPR005846">
    <property type="entry name" value="A-D-PHexomutase_a/b/a-III"/>
</dbReference>
<dbReference type="AlphaFoldDB" id="A0A2W4WYD9"/>
<evidence type="ECO:0000256" key="3">
    <source>
        <dbReference type="ARBA" id="ARBA00022553"/>
    </source>
</evidence>
<protein>
    <submittedName>
        <fullName evidence="7">Phosphomannomutase/phosphoglucomutase</fullName>
    </submittedName>
</protein>
<accession>A0A2W4WYD9</accession>
<sequence length="510" mass="55256">MTVDPFFDWQRLQNGSDIRGVALSGVAGETVNLTPEIAYRLGQGFVSWLAPTLNKSTDELTVSIGLDSRLSGPALMAGLADGMMALGAKVFDFAIASTPAMFMSTVTPGYDCDGAIMLTASHLPFNRNGLKFFTAQGGLNKADITAILALARENNFKIAQNKGELISRDFISVYSQGLVQQIRQAVNHSDHYEQPLKDLHIVVDAGNGAGGFYAGKVLEPLGADTSGSQFLEPDGHFPNHIPNPENAEAMAAICQAVLTHKADFGIIFDTDVDRSAAVDPQGNELNRNRLIALISAVVLREHPGSTIVTDSITADGLAQFIAQLGGVHHRFQRGYKNVINESIRLNEAGQESWLAIETSGHGAMKENYFLDDGAYLVSKLLVELARAKQSGKVLTDLIADLKEPAESEEYRLKILTADFKAHGNSVIDQLKAFVTDQADWQSVPNNYEGIRVACTDVAEDGWFLLRLSLHDPVLPLNIESNVVGGVDIIKNRLIGFFETVDKLDNSSLSE</sequence>
<dbReference type="Pfam" id="PF02880">
    <property type="entry name" value="PGM_PMM_III"/>
    <property type="match status" value="1"/>
</dbReference>
<comment type="cofactor">
    <cofactor evidence="1">
        <name>Mg(2+)</name>
        <dbReference type="ChEBI" id="CHEBI:18420"/>
    </cofactor>
</comment>
<dbReference type="Pfam" id="PF02878">
    <property type="entry name" value="PGM_PMM_I"/>
    <property type="match status" value="1"/>
</dbReference>
<evidence type="ECO:0000259" key="4">
    <source>
        <dbReference type="Pfam" id="PF02878"/>
    </source>
</evidence>
<dbReference type="GO" id="GO:0004615">
    <property type="term" value="F:phosphomannomutase activity"/>
    <property type="evidence" value="ECO:0007669"/>
    <property type="project" value="TreeGrafter"/>
</dbReference>
<dbReference type="Proteomes" id="UP000249794">
    <property type="component" value="Unassembled WGS sequence"/>
</dbReference>
<dbReference type="CDD" id="cd03089">
    <property type="entry name" value="PMM_PGM"/>
    <property type="match status" value="1"/>
</dbReference>
<proteinExistence type="inferred from homology"/>
<evidence type="ECO:0000256" key="2">
    <source>
        <dbReference type="ARBA" id="ARBA00010231"/>
    </source>
</evidence>
<dbReference type="Gene3D" id="3.40.120.10">
    <property type="entry name" value="Alpha-D-Glucose-1,6-Bisphosphate, subunit A, domain 3"/>
    <property type="match status" value="3"/>
</dbReference>
<name>A0A2W4WYD9_9CYAN</name>
<dbReference type="InterPro" id="IPR005844">
    <property type="entry name" value="A-D-PHexomutase_a/b/a-I"/>
</dbReference>
<feature type="domain" description="Alpha-D-phosphohexomutase alpha/beta/alpha" evidence="6">
    <location>
        <begin position="287"/>
        <end position="399"/>
    </location>
</feature>
<dbReference type="PANTHER" id="PTHR42946:SF1">
    <property type="entry name" value="PHOSPHOGLUCOMUTASE (ALPHA-D-GLUCOSE-1,6-BISPHOSPHATE-DEPENDENT)"/>
    <property type="match status" value="1"/>
</dbReference>
<keyword evidence="3" id="KW-0597">Phosphoprotein</keyword>
<dbReference type="PRINTS" id="PR00509">
    <property type="entry name" value="PGMPMM"/>
</dbReference>
<dbReference type="InterPro" id="IPR050060">
    <property type="entry name" value="Phosphoglucosamine_mutase"/>
</dbReference>
<evidence type="ECO:0000259" key="5">
    <source>
        <dbReference type="Pfam" id="PF02879"/>
    </source>
</evidence>
<dbReference type="GO" id="GO:0005975">
    <property type="term" value="P:carbohydrate metabolic process"/>
    <property type="evidence" value="ECO:0007669"/>
    <property type="project" value="InterPro"/>
</dbReference>
<dbReference type="SUPFAM" id="SSF53738">
    <property type="entry name" value="Phosphoglucomutase, first 3 domains"/>
    <property type="match status" value="3"/>
</dbReference>
<dbReference type="Pfam" id="PF02879">
    <property type="entry name" value="PGM_PMM_II"/>
    <property type="match status" value="1"/>
</dbReference>
<dbReference type="InterPro" id="IPR005845">
    <property type="entry name" value="A-D-PHexomutase_a/b/a-II"/>
</dbReference>
<dbReference type="Gene3D" id="3.30.310.50">
    <property type="entry name" value="Alpha-D-phosphohexomutase, C-terminal domain"/>
    <property type="match status" value="1"/>
</dbReference>
<dbReference type="EMBL" id="QBMP01000248">
    <property type="protein sequence ID" value="PZO48107.1"/>
    <property type="molecule type" value="Genomic_DNA"/>
</dbReference>
<evidence type="ECO:0000259" key="6">
    <source>
        <dbReference type="Pfam" id="PF02880"/>
    </source>
</evidence>
<gene>
    <name evidence="7" type="ORF">DCF15_18260</name>
</gene>
<evidence type="ECO:0000313" key="7">
    <source>
        <dbReference type="EMBL" id="PZO48107.1"/>
    </source>
</evidence>
<evidence type="ECO:0000313" key="8">
    <source>
        <dbReference type="Proteomes" id="UP000249794"/>
    </source>
</evidence>
<dbReference type="InterPro" id="IPR005841">
    <property type="entry name" value="Alpha-D-phosphohexomutase_SF"/>
</dbReference>
<dbReference type="InterPro" id="IPR016055">
    <property type="entry name" value="A-D-PHexomutase_a/b/a-I/II/III"/>
</dbReference>
<organism evidence="7 8">
    <name type="scientific">Phormidesmis priestleyi</name>
    <dbReference type="NCBI Taxonomy" id="268141"/>
    <lineage>
        <taxon>Bacteria</taxon>
        <taxon>Bacillati</taxon>
        <taxon>Cyanobacteriota</taxon>
        <taxon>Cyanophyceae</taxon>
        <taxon>Leptolyngbyales</taxon>
        <taxon>Leptolyngbyaceae</taxon>
        <taxon>Phormidesmis</taxon>
    </lineage>
</organism>
<feature type="domain" description="Alpha-D-phosphohexomutase alpha/beta/alpha" evidence="5">
    <location>
        <begin position="182"/>
        <end position="282"/>
    </location>
</feature>